<dbReference type="Proteomes" id="UP000277212">
    <property type="component" value="Unassembled WGS sequence"/>
</dbReference>
<dbReference type="OrthoDB" id="10412498at2759"/>
<protein>
    <submittedName>
        <fullName evidence="3">Uncharacterized protein</fullName>
    </submittedName>
</protein>
<keyword evidence="4" id="KW-1185">Reference proteome</keyword>
<comment type="caution">
    <text evidence="3">The sequence shown here is derived from an EMBL/GenBank/DDBJ whole genome shotgun (WGS) entry which is preliminary data.</text>
</comment>
<gene>
    <name evidence="3" type="ORF">CDV36_016118</name>
</gene>
<feature type="signal peptide" evidence="2">
    <location>
        <begin position="1"/>
        <end position="17"/>
    </location>
</feature>
<feature type="coiled-coil region" evidence="1">
    <location>
        <begin position="251"/>
        <end position="278"/>
    </location>
</feature>
<evidence type="ECO:0000256" key="2">
    <source>
        <dbReference type="SAM" id="SignalP"/>
    </source>
</evidence>
<organism evidence="3 4">
    <name type="scientific">Fusarium kuroshium</name>
    <dbReference type="NCBI Taxonomy" id="2010991"/>
    <lineage>
        <taxon>Eukaryota</taxon>
        <taxon>Fungi</taxon>
        <taxon>Dikarya</taxon>
        <taxon>Ascomycota</taxon>
        <taxon>Pezizomycotina</taxon>
        <taxon>Sordariomycetes</taxon>
        <taxon>Hypocreomycetidae</taxon>
        <taxon>Hypocreales</taxon>
        <taxon>Nectriaceae</taxon>
        <taxon>Fusarium</taxon>
        <taxon>Fusarium solani species complex</taxon>
    </lineage>
</organism>
<keyword evidence="1" id="KW-0175">Coiled coil</keyword>
<dbReference type="EMBL" id="NKUJ01000781">
    <property type="protein sequence ID" value="RMI98440.1"/>
    <property type="molecule type" value="Genomic_DNA"/>
</dbReference>
<sequence length="324" mass="36993">MLLTVGASVLSCLGIGARWLYPDTSISLGPYLSFDWLYGSKNDTQSQELPVQSNRRILIFDPPRPGGVLEGLSSQSYILRQAYWSTVTLPANVSADLDRIATEIHLSQSRFTKMVKGYEQCHRNFRHDDLQFTYQVFDHNETLADYEDRRDTGSEVTWSWFGWLSGEKASEKRWHSREILDIASSLTKAIPSQQQKLNGTITCLRSALEDMEAISILLSDPEHDLGVIKNLAPRGITERVSGIQSNLFMTIKILATARKELQKESEMLKDKIHELRRQFTSISNKSADLERVIKAGEVDDSSRRKLKNEMERMCQHVLEKIQKN</sequence>
<keyword evidence="2" id="KW-0732">Signal</keyword>
<reference evidence="3 4" key="1">
    <citation type="submission" date="2017-06" db="EMBL/GenBank/DDBJ databases">
        <title>Comparative genomic analysis of Ambrosia Fusariam Clade fungi.</title>
        <authorList>
            <person name="Stajich J.E."/>
            <person name="Carrillo J."/>
            <person name="Kijimoto T."/>
            <person name="Eskalen A."/>
            <person name="O'Donnell K."/>
            <person name="Kasson M."/>
        </authorList>
    </citation>
    <scope>NUCLEOTIDE SEQUENCE [LARGE SCALE GENOMIC DNA]</scope>
    <source>
        <strain evidence="3">UCR3666</strain>
    </source>
</reference>
<feature type="chain" id="PRO_5018019616" evidence="2">
    <location>
        <begin position="18"/>
        <end position="324"/>
    </location>
</feature>
<evidence type="ECO:0000313" key="4">
    <source>
        <dbReference type="Proteomes" id="UP000277212"/>
    </source>
</evidence>
<dbReference type="AlphaFoldDB" id="A0A3M2QZS6"/>
<proteinExistence type="predicted"/>
<evidence type="ECO:0000256" key="1">
    <source>
        <dbReference type="SAM" id="Coils"/>
    </source>
</evidence>
<name>A0A3M2QZS6_9HYPO</name>
<evidence type="ECO:0000313" key="3">
    <source>
        <dbReference type="EMBL" id="RMI98440.1"/>
    </source>
</evidence>
<accession>A0A3M2QZS6</accession>